<gene>
    <name evidence="2" type="ORF">A176_007246</name>
</gene>
<keyword evidence="1" id="KW-0051">Antiviral defense</keyword>
<reference evidence="2 3" key="1">
    <citation type="journal article" date="2016" name="PLoS ONE">
        <title>Complete Genome Sequence and Comparative Genomics of a Novel Myxobacterium Myxococcus hansupus.</title>
        <authorList>
            <person name="Sharma G."/>
            <person name="Narwani T."/>
            <person name="Subramanian S."/>
        </authorList>
    </citation>
    <scope>NUCLEOTIDE SEQUENCE [LARGE SCALE GENOMIC DNA]</scope>
    <source>
        <strain evidence="3">mixupus</strain>
    </source>
</reference>
<dbReference type="RefSeq" id="WP_002639999.1">
    <property type="nucleotide sequence ID" value="NZ_CP012109.1"/>
</dbReference>
<organism evidence="2 3">
    <name type="scientific">Pseudomyxococcus hansupus</name>
    <dbReference type="NCBI Taxonomy" id="1297742"/>
    <lineage>
        <taxon>Bacteria</taxon>
        <taxon>Pseudomonadati</taxon>
        <taxon>Myxococcota</taxon>
        <taxon>Myxococcia</taxon>
        <taxon>Myxococcales</taxon>
        <taxon>Cystobacterineae</taxon>
        <taxon>Myxococcaceae</taxon>
        <taxon>Pseudomyxococcus</taxon>
    </lineage>
</organism>
<dbReference type="CDD" id="cd05400">
    <property type="entry name" value="NT_2-5OAS_ClassI-CCAase"/>
    <property type="match status" value="1"/>
</dbReference>
<dbReference type="Pfam" id="PF18144">
    <property type="entry name" value="SMODS"/>
    <property type="match status" value="1"/>
</dbReference>
<evidence type="ECO:0008006" key="4">
    <source>
        <dbReference type="Google" id="ProtNLM"/>
    </source>
</evidence>
<keyword evidence="3" id="KW-1185">Reference proteome</keyword>
<dbReference type="AlphaFoldDB" id="A0A0H4X516"/>
<dbReference type="Gene3D" id="3.30.460.10">
    <property type="entry name" value="Beta Polymerase, domain 2"/>
    <property type="match status" value="1"/>
</dbReference>
<dbReference type="eggNOG" id="COG1746">
    <property type="taxonomic scope" value="Bacteria"/>
</dbReference>
<dbReference type="KEGG" id="mym:A176_007246"/>
<dbReference type="GO" id="GO:0051607">
    <property type="term" value="P:defense response to virus"/>
    <property type="evidence" value="ECO:0007669"/>
    <property type="project" value="UniProtKB-KW"/>
</dbReference>
<accession>A0A0H4X516</accession>
<evidence type="ECO:0000256" key="1">
    <source>
        <dbReference type="ARBA" id="ARBA00023118"/>
    </source>
</evidence>
<dbReference type="InterPro" id="IPR006116">
    <property type="entry name" value="NT_2-5OAS_ClassI-CCAase"/>
</dbReference>
<dbReference type="SUPFAM" id="SSF81301">
    <property type="entry name" value="Nucleotidyltransferase"/>
    <property type="match status" value="1"/>
</dbReference>
<dbReference type="InterPro" id="IPR043519">
    <property type="entry name" value="NT_sf"/>
</dbReference>
<sequence length="287" mass="32295">MLSVGEALERFISSLELTEGQRDEVSRQHTLVREELSRRLAGCETSFLSGSYSRSTAIRPLHDIDIFTVVGRASSTPPETPDAALKRVRQALHEAWPNKELPILQQHSVHLEFTKSGIEFDVVPAYQHLSQELFLIPEGNTGRWIHTNPRIHKGLSTDANELAGKKFKPLIKAVKHWNRQHGSSPLRSFHLEVMGYEAFSQAPVGYLEGLHTLFAFMAGRVDRPVPDPAGLGGKVDARMTLGQRMAARNAFQGAARTVRLALSERDSNPERAHLRLRELFGETYRYR</sequence>
<evidence type="ECO:0000313" key="2">
    <source>
        <dbReference type="EMBL" id="AKQ70334.1"/>
    </source>
</evidence>
<protein>
    <recommendedName>
        <fullName evidence="4">Nucleotidyltransferase</fullName>
    </recommendedName>
</protein>
<name>A0A0H4X516_9BACT</name>
<dbReference type="GO" id="GO:0016779">
    <property type="term" value="F:nucleotidyltransferase activity"/>
    <property type="evidence" value="ECO:0007669"/>
    <property type="project" value="InterPro"/>
</dbReference>
<dbReference type="Proteomes" id="UP000009026">
    <property type="component" value="Chromosome"/>
</dbReference>
<proteinExistence type="predicted"/>
<dbReference type="EMBL" id="CP012109">
    <property type="protein sequence ID" value="AKQ70334.1"/>
    <property type="molecule type" value="Genomic_DNA"/>
</dbReference>
<evidence type="ECO:0000313" key="3">
    <source>
        <dbReference type="Proteomes" id="UP000009026"/>
    </source>
</evidence>
<dbReference type="PATRIC" id="fig|1297742.4.peg.7365"/>
<dbReference type="STRING" id="1297742.A176_007246"/>